<protein>
    <submittedName>
        <fullName evidence="1">Uncharacterized protein</fullName>
    </submittedName>
</protein>
<keyword evidence="2" id="KW-1185">Reference proteome</keyword>
<dbReference type="Proteomes" id="UP000309997">
    <property type="component" value="Unassembled WGS sequence"/>
</dbReference>
<gene>
    <name evidence="1" type="ORF">D5086_020935</name>
</gene>
<name>A0ACC4BM18_POPAL</name>
<reference evidence="1 2" key="1">
    <citation type="journal article" date="2024" name="Plant Biotechnol. J.">
        <title>Genome and CRISPR/Cas9 system of a widespread forest tree (Populus alba) in the world.</title>
        <authorList>
            <person name="Liu Y.J."/>
            <person name="Jiang P.F."/>
            <person name="Han X.M."/>
            <person name="Li X.Y."/>
            <person name="Wang H.M."/>
            <person name="Wang Y.J."/>
            <person name="Wang X.X."/>
            <person name="Zeng Q.Y."/>
        </authorList>
    </citation>
    <scope>NUCLEOTIDE SEQUENCE [LARGE SCALE GENOMIC DNA]</scope>
    <source>
        <strain evidence="2">cv. PAL-ZL1</strain>
    </source>
</reference>
<accession>A0ACC4BM18</accession>
<evidence type="ECO:0000313" key="1">
    <source>
        <dbReference type="EMBL" id="KAL3579431.1"/>
    </source>
</evidence>
<dbReference type="EMBL" id="RCHU02000010">
    <property type="protein sequence ID" value="KAL3579431.1"/>
    <property type="molecule type" value="Genomic_DNA"/>
</dbReference>
<comment type="caution">
    <text evidence="1">The sequence shown here is derived from an EMBL/GenBank/DDBJ whole genome shotgun (WGS) entry which is preliminary data.</text>
</comment>
<evidence type="ECO:0000313" key="2">
    <source>
        <dbReference type="Proteomes" id="UP000309997"/>
    </source>
</evidence>
<organism evidence="1 2">
    <name type="scientific">Populus alba</name>
    <name type="common">White poplar</name>
    <dbReference type="NCBI Taxonomy" id="43335"/>
    <lineage>
        <taxon>Eukaryota</taxon>
        <taxon>Viridiplantae</taxon>
        <taxon>Streptophyta</taxon>
        <taxon>Embryophyta</taxon>
        <taxon>Tracheophyta</taxon>
        <taxon>Spermatophyta</taxon>
        <taxon>Magnoliopsida</taxon>
        <taxon>eudicotyledons</taxon>
        <taxon>Gunneridae</taxon>
        <taxon>Pentapetalae</taxon>
        <taxon>rosids</taxon>
        <taxon>fabids</taxon>
        <taxon>Malpighiales</taxon>
        <taxon>Salicaceae</taxon>
        <taxon>Saliceae</taxon>
        <taxon>Populus</taxon>
    </lineage>
</organism>
<proteinExistence type="predicted"/>
<sequence>MGSRINYGERLILSSFLPATPEKPVPTRSNLMPADGQGNLQGRTNWQLAGFADGCVQDVSNYGRAAQHTDQIDQLFRNGGDNIRNAGFEEVKRMSNTPRNYIESQTGGLGSGLLANILDHSNISTITSPMAPPGISTGVVWRPSFPNLHPQINNYREPNLLLGNQTHCSGSRHLGSNYFSSQEPNYEPMMPCPHNYDLNFPPRLEADAASYFTTSFKLATVVPDQCKRLESRLSATASPSQEKNSSGEKEKTDLVIFEEYEANQHNSKELSCNITDSSSAVISTPFEEAKDLATANAQGIDLNRTPQQKPQKRRKHRPKVIVEGKPKRTPKAATTKITDPKEKPIEKRKYVRKALREPATQPTESTVDTAPPSSAKRKYVRKKALDESVVQHTDSIGETINTHAVKRKYVRKKDLNKSANQHADSTVEITQSSSAGAKSCRRALMFDLETATDRSCSNAAAQQDMLNKKRGTFDLNASLQVADLSTTTSQMSQQHRLLVENQQSGATSNQTPFMNQPRGDYISISEIQVVAAELTPRKNMHVEKLNLNAQGIGQNLPKQCISAQPHLCLEMLGETNGSTQVQNPLCPITIETSHRLSQTSLKTSRASDNQLQPKTCNAEMSRIQQMSGATVPISIPSEKGKIPQEPKDDLKVHQQPYAKRRGRPAKQTFSSTIEQIIYQMEGLRLNAGSRKIENKEQNALVPYKGDGKLVPYDGFEVVKKHKPRPKVDLDPESDRVWKLLMGKEGSQGLEGTDKGKEQWWGEERKVFHGRVDSFIARMHLVQGDRRFSKWKGSVVDSVIGVFLTQNVSDHLSSSAFMSLASLFPLKLRSSGACDRERTSIVVEEPDTCILNPNDITWNSDPLYNQSSVTHHGSADPQKDSETLFIERAGMVEPQSHSLEEEFVLSQDSFDSSTVQANGVRSYSGSNSEAEDPATGCKPSMNDDLSFMDLLQMESPTLLGEFYGCESGSSLFHKESRHENEQAEDIQNRQPGPGLERLGNLNCFSTYNQHFDYCNPQMLGKVVPCSDYGLLHMTSQSNVQQAESFKLYSEENISSWLSYSSRFDKEKAATCTSKAVAQEAESVGKTAAKQYELPRYGQRSSQSCHERQVDERNKTLQWQSMSVGGPVNLAEELPKKQNSYRQQVSGLTGNNFDVERITSVNKQTPLENNVVDPNTKEKVHHNDRENLKANAITSKARKGKVEGEKKDAFDWDSLRKEVQANGRKERAKDTMDSLDYEAVRSARVKEISDAIKERGMNNMLAERIQEFLNRLVREHGSIDLEWLRDVPPDKAKDYLLSIRGLGLKSVECVRLLTLHHLAFPVDTNVGRIAVRLGWVPLQPLPESLQLHLLELYPILESIQKYLWPRLCKLDQRTLYELHYQMITFGKVFCTKSRPNCNACPMRAECRHFASAFASARLALPGPEEKGITTSTVPFMPERSPGIGINPMQLPPPDDNPHKRHGSDIGSCVPIIEEPATPDQENAELTETDIEDFGEDPDEIPTIKLNMEEFTENLQNYMHTNLELQEGDMSKALVALNPNASIPTPKLKNVSRLRTEHQVYELPDSHPLLEGMDRREPDDPSPYLLAIWTPGETANSIEPPDQQCQSREPNKLCDEKTCFSCNSIREANSQTVRGTLLMFADHESSLNPIDVPRSLIWNLPRRIVYFGTSVSSIFKGLSTEGIQFCFWRGFVCVRGFDQKTRAPRPLKARLHFPASRIQAQLKEFSM</sequence>